<sequence length="401" mass="43903">MEPIEILAHLASVGTPPDAPSAYDLAVGLDGYTDHLSRETLPFLAGGGCELQFVYGQYGRGKTHFLQTIGEVARRSGYVTAYVDCRMGQSPFKSLQDTYRMIAEAMVAPVTNGDPIHAKGVSGVIRQALMQSDDVDDRLHAVRTHSGLSPDYRNLVYAFARADASAGAFSALAEALASLLRADSGYAVRLGALYRDHPHLPKPIGKLGRRNAAVWLRSLLSLPWALGYPGLVLLFDETERGHSFGSRFSIVQQGHLANLRNFVDHMAVGSFRGVSIHYAVVEDFIELARERLEALSQRIERVRVDIRDADGAPLGNPRAVWVSLDELTRPSPRETDFFLQLGSGIIEIGRQAGVPAERIPRLQEKFSGAAQTYAESIFEGSVREFVKFAAAAVAREANRRV</sequence>
<dbReference type="EMBL" id="AFWV01000013">
    <property type="protein sequence ID" value="EGV17027.1"/>
    <property type="molecule type" value="Genomic_DNA"/>
</dbReference>
<dbReference type="eggNOG" id="COG1474">
    <property type="taxonomic scope" value="Bacteria"/>
</dbReference>
<feature type="coiled-coil region" evidence="1">
    <location>
        <begin position="285"/>
        <end position="312"/>
    </location>
</feature>
<evidence type="ECO:0008006" key="4">
    <source>
        <dbReference type="Google" id="ProtNLM"/>
    </source>
</evidence>
<proteinExistence type="predicted"/>
<keyword evidence="3" id="KW-1185">Reference proteome</keyword>
<accession>F9UG03</accession>
<evidence type="ECO:0000313" key="2">
    <source>
        <dbReference type="EMBL" id="EGV17027.1"/>
    </source>
</evidence>
<name>F9UG03_9GAMM</name>
<keyword evidence="1" id="KW-0175">Coiled coil</keyword>
<dbReference type="AlphaFoldDB" id="F9UG03"/>
<gene>
    <name evidence="2" type="ORF">ThimaDRAFT_3856</name>
</gene>
<reference evidence="2 3" key="1">
    <citation type="submission" date="2011-06" db="EMBL/GenBank/DDBJ databases">
        <title>The draft genome of Thiocapsa marina 5811.</title>
        <authorList>
            <consortium name="US DOE Joint Genome Institute (JGI-PGF)"/>
            <person name="Lucas S."/>
            <person name="Han J."/>
            <person name="Cheng J.-F."/>
            <person name="Goodwin L."/>
            <person name="Pitluck S."/>
            <person name="Peters L."/>
            <person name="Land M.L."/>
            <person name="Hauser L."/>
            <person name="Vogl K."/>
            <person name="Liu Z."/>
            <person name="Imhoff J."/>
            <person name="Thiel V."/>
            <person name="Frigaard N.-U."/>
            <person name="Bryant D."/>
            <person name="Woyke T.J."/>
        </authorList>
    </citation>
    <scope>NUCLEOTIDE SEQUENCE [LARGE SCALE GENOMIC DNA]</scope>
    <source>
        <strain evidence="2 3">5811</strain>
    </source>
</reference>
<organism evidence="2 3">
    <name type="scientific">Thiocapsa marina 5811</name>
    <dbReference type="NCBI Taxonomy" id="768671"/>
    <lineage>
        <taxon>Bacteria</taxon>
        <taxon>Pseudomonadati</taxon>
        <taxon>Pseudomonadota</taxon>
        <taxon>Gammaproteobacteria</taxon>
        <taxon>Chromatiales</taxon>
        <taxon>Chromatiaceae</taxon>
        <taxon>Thiocapsa</taxon>
    </lineage>
</organism>
<dbReference type="STRING" id="768671.ThimaDRAFT_3856"/>
<protein>
    <recommendedName>
        <fullName evidence="4">ATP-binding protein</fullName>
    </recommendedName>
</protein>
<dbReference type="RefSeq" id="WP_007194728.1">
    <property type="nucleotide sequence ID" value="NZ_AFWV01000013.1"/>
</dbReference>
<evidence type="ECO:0000313" key="3">
    <source>
        <dbReference type="Proteomes" id="UP000005459"/>
    </source>
</evidence>
<dbReference type="Proteomes" id="UP000005459">
    <property type="component" value="Unassembled WGS sequence"/>
</dbReference>
<dbReference type="Pfam" id="PF10923">
    <property type="entry name" value="BrxC_BrxD"/>
    <property type="match status" value="2"/>
</dbReference>
<evidence type="ECO:0000256" key="1">
    <source>
        <dbReference type="SAM" id="Coils"/>
    </source>
</evidence>
<dbReference type="InterPro" id="IPR021228">
    <property type="entry name" value="BrxD"/>
</dbReference>
<dbReference type="OrthoDB" id="9772976at2"/>